<dbReference type="GO" id="GO:0016757">
    <property type="term" value="F:glycosyltransferase activity"/>
    <property type="evidence" value="ECO:0007669"/>
    <property type="project" value="InterPro"/>
</dbReference>
<reference evidence="3" key="1">
    <citation type="journal article" date="2020" name="mSystems">
        <title>Genome- and Community-Level Interaction Insights into Carbon Utilization and Element Cycling Functions of Hydrothermarchaeota in Hydrothermal Sediment.</title>
        <authorList>
            <person name="Zhou Z."/>
            <person name="Liu Y."/>
            <person name="Xu W."/>
            <person name="Pan J."/>
            <person name="Luo Z.H."/>
            <person name="Li M."/>
        </authorList>
    </citation>
    <scope>NUCLEOTIDE SEQUENCE [LARGE SCALE GENOMIC DNA]</scope>
    <source>
        <strain evidence="3">HyVt-527</strain>
    </source>
</reference>
<dbReference type="SUPFAM" id="SSF53756">
    <property type="entry name" value="UDP-Glycosyltransferase/glycogen phosphorylase"/>
    <property type="match status" value="1"/>
</dbReference>
<dbReference type="AlphaFoldDB" id="A0A7V5PQN7"/>
<accession>A0A7V5PQN7</accession>
<dbReference type="InterPro" id="IPR001296">
    <property type="entry name" value="Glyco_trans_1"/>
</dbReference>
<dbReference type="Pfam" id="PF13439">
    <property type="entry name" value="Glyco_transf_4"/>
    <property type="match status" value="1"/>
</dbReference>
<gene>
    <name evidence="3" type="ORF">ENJ89_09705</name>
</gene>
<dbReference type="EMBL" id="DROD01000615">
    <property type="protein sequence ID" value="HHJ53456.1"/>
    <property type="molecule type" value="Genomic_DNA"/>
</dbReference>
<sequence length="379" mass="43205">MRIGMISSYPPIECGIAAYSEYLTQALRKKQNDVYIVSHVGGSGQQVFNGFDYEDGDLAHKAYSTMVRFTPDVVHIQHEFGLFGKFYGVSVVPLILQFRLTGIPVVTTLHTVYRNPDENHRLILQSILMHSNEVIVHEDYQKDALNAIMPFDVSHKIHVIEHGAREIDPVPDARNKLKLPEDKKIILLIGYFRPSKNFELIVDLLPQVLKKYPDALLVLAGKIRGNEHIDYRTRLFHRIEQSPVKDHIYLIRGQLKQDTFDTILSAADVVVLPYKINSQSGIMAHSLALARPIVASDSGAMRRILERSGAGLVCKNDQEFVDNIVTILQNPALAEEMSRNARKYVREHISWSLIADRHIDIYQKLIDKPLLESRIIWVE</sequence>
<feature type="domain" description="Glycosyltransferase subfamily 4-like N-terminal" evidence="2">
    <location>
        <begin position="15"/>
        <end position="163"/>
    </location>
</feature>
<dbReference type="InterPro" id="IPR028098">
    <property type="entry name" value="Glyco_trans_4-like_N"/>
</dbReference>
<dbReference type="PANTHER" id="PTHR12526:SF572">
    <property type="entry name" value="BLL5144 PROTEIN"/>
    <property type="match status" value="1"/>
</dbReference>
<protein>
    <submittedName>
        <fullName evidence="3">Glycosyltransferase</fullName>
    </submittedName>
</protein>
<evidence type="ECO:0000259" key="2">
    <source>
        <dbReference type="Pfam" id="PF13439"/>
    </source>
</evidence>
<comment type="caution">
    <text evidence="3">The sequence shown here is derived from an EMBL/GenBank/DDBJ whole genome shotgun (WGS) entry which is preliminary data.</text>
</comment>
<proteinExistence type="predicted"/>
<organism evidence="3">
    <name type="scientific">Caldithrix abyssi</name>
    <dbReference type="NCBI Taxonomy" id="187145"/>
    <lineage>
        <taxon>Bacteria</taxon>
        <taxon>Pseudomonadati</taxon>
        <taxon>Calditrichota</taxon>
        <taxon>Calditrichia</taxon>
        <taxon>Calditrichales</taxon>
        <taxon>Calditrichaceae</taxon>
        <taxon>Caldithrix</taxon>
    </lineage>
</organism>
<evidence type="ECO:0000313" key="3">
    <source>
        <dbReference type="EMBL" id="HHJ53456.1"/>
    </source>
</evidence>
<evidence type="ECO:0000259" key="1">
    <source>
        <dbReference type="Pfam" id="PF00534"/>
    </source>
</evidence>
<feature type="domain" description="Glycosyl transferase family 1" evidence="1">
    <location>
        <begin position="172"/>
        <end position="343"/>
    </location>
</feature>
<dbReference type="Pfam" id="PF00534">
    <property type="entry name" value="Glycos_transf_1"/>
    <property type="match status" value="1"/>
</dbReference>
<name>A0A7V5PQN7_CALAY</name>
<dbReference type="PANTHER" id="PTHR12526">
    <property type="entry name" value="GLYCOSYLTRANSFERASE"/>
    <property type="match status" value="1"/>
</dbReference>
<dbReference type="Proteomes" id="UP000886124">
    <property type="component" value="Unassembled WGS sequence"/>
</dbReference>
<dbReference type="Gene3D" id="3.40.50.2000">
    <property type="entry name" value="Glycogen Phosphorylase B"/>
    <property type="match status" value="2"/>
</dbReference>